<dbReference type="InterPro" id="IPR004089">
    <property type="entry name" value="MCPsignal_dom"/>
</dbReference>
<comment type="similarity">
    <text evidence="7">Belongs to the methyl-accepting chemotaxis (MCP) protein family.</text>
</comment>
<dbReference type="CDD" id="cd06225">
    <property type="entry name" value="HAMP"/>
    <property type="match status" value="1"/>
</dbReference>
<dbReference type="SMART" id="SM00283">
    <property type="entry name" value="MA"/>
    <property type="match status" value="1"/>
</dbReference>
<evidence type="ECO:0000256" key="2">
    <source>
        <dbReference type="ARBA" id="ARBA00022475"/>
    </source>
</evidence>
<feature type="coiled-coil region" evidence="9">
    <location>
        <begin position="571"/>
        <end position="609"/>
    </location>
</feature>
<dbReference type="EMBL" id="LC005224">
    <property type="protein sequence ID" value="BAR45929.1"/>
    <property type="molecule type" value="Genomic_DNA"/>
</dbReference>
<keyword evidence="2" id="KW-1003">Cell membrane</keyword>
<dbReference type="GO" id="GO:0007165">
    <property type="term" value="P:signal transduction"/>
    <property type="evidence" value="ECO:0007669"/>
    <property type="project" value="UniProtKB-KW"/>
</dbReference>
<dbReference type="GO" id="GO:0004888">
    <property type="term" value="F:transmembrane signaling receptor activity"/>
    <property type="evidence" value="ECO:0007669"/>
    <property type="project" value="TreeGrafter"/>
</dbReference>
<keyword evidence="3" id="KW-0488">Methylation</keyword>
<name>A0A0E4BA27_RALSL</name>
<dbReference type="Gene3D" id="1.10.287.950">
    <property type="entry name" value="Methyl-accepting chemotaxis protein"/>
    <property type="match status" value="1"/>
</dbReference>
<accession>A0A0E4BA27</accession>
<keyword evidence="5 10" id="KW-1133">Transmembrane helix</keyword>
<dbReference type="CDD" id="cd12913">
    <property type="entry name" value="PDC1_MCP_like"/>
    <property type="match status" value="1"/>
</dbReference>
<evidence type="ECO:0000256" key="10">
    <source>
        <dbReference type="SAM" id="Phobius"/>
    </source>
</evidence>
<feature type="domain" description="HAMP" evidence="12">
    <location>
        <begin position="312"/>
        <end position="366"/>
    </location>
</feature>
<gene>
    <name evidence="14" type="primary">mcpA</name>
</gene>
<dbReference type="InterPro" id="IPR029151">
    <property type="entry name" value="Sensor-like_sf"/>
</dbReference>
<dbReference type="InterPro" id="IPR003660">
    <property type="entry name" value="HAMP_dom"/>
</dbReference>
<dbReference type="CDD" id="cd11386">
    <property type="entry name" value="MCP_signal"/>
    <property type="match status" value="1"/>
</dbReference>
<dbReference type="PROSITE" id="PS50885">
    <property type="entry name" value="HAMP"/>
    <property type="match status" value="1"/>
</dbReference>
<dbReference type="Pfam" id="PF02743">
    <property type="entry name" value="dCache_1"/>
    <property type="match status" value="1"/>
</dbReference>
<evidence type="ECO:0000313" key="13">
    <source>
        <dbReference type="EMBL" id="BAR45929.1"/>
    </source>
</evidence>
<dbReference type="GO" id="GO:0006935">
    <property type="term" value="P:chemotaxis"/>
    <property type="evidence" value="ECO:0007669"/>
    <property type="project" value="TreeGrafter"/>
</dbReference>
<keyword evidence="4 10" id="KW-0812">Transmembrane</keyword>
<evidence type="ECO:0000256" key="3">
    <source>
        <dbReference type="ARBA" id="ARBA00022481"/>
    </source>
</evidence>
<dbReference type="GO" id="GO:0005886">
    <property type="term" value="C:plasma membrane"/>
    <property type="evidence" value="ECO:0007669"/>
    <property type="project" value="UniProtKB-SubCell"/>
</dbReference>
<evidence type="ECO:0000256" key="9">
    <source>
        <dbReference type="SAM" id="Coils"/>
    </source>
</evidence>
<reference evidence="14" key="1">
    <citation type="submission" date="2014-10" db="EMBL/GenBank/DDBJ databases">
        <title>Identification of genes encoding chemosensory proteins for amino acids and L-malic acid and incolvement of L-malic acid chemotaxis in plant infection in Ralstonia solanacearum.</title>
        <authorList>
            <person name="Hida A."/>
            <person name="Oku S."/>
            <person name="Kawasaki T."/>
            <person name="Nakashimada Y."/>
            <person name="Tajima T."/>
            <person name="Kato J."/>
        </authorList>
    </citation>
    <scope>NUCLEOTIDE SEQUENCE</scope>
    <source>
        <strain evidence="13">MAFF 106611</strain>
        <strain evidence="14">Ps29</strain>
    </source>
</reference>
<dbReference type="SMART" id="SM00304">
    <property type="entry name" value="HAMP"/>
    <property type="match status" value="1"/>
</dbReference>
<dbReference type="EMBL" id="LC005226">
    <property type="protein sequence ID" value="BAR45931.1"/>
    <property type="molecule type" value="Genomic_DNA"/>
</dbReference>
<dbReference type="FunFam" id="1.10.287.950:FF:000002">
    <property type="entry name" value="Methyl-accepting chemotaxis protein"/>
    <property type="match status" value="1"/>
</dbReference>
<dbReference type="AlphaFoldDB" id="A0A0E4BA27"/>
<dbReference type="PROSITE" id="PS50111">
    <property type="entry name" value="CHEMOTAXIS_TRANSDUC_2"/>
    <property type="match status" value="1"/>
</dbReference>
<proteinExistence type="inferred from homology"/>
<keyword evidence="9" id="KW-0175">Coiled coil</keyword>
<sequence length="617" mass="63927">MADPAACSALYMAGTHTVLNSIRTRILLTCVAIVVGALTLAGGLNYVVTRSYNDDAIRQNLQSVARGHIAGIDDWVASKTQMVVALQDAALSADPVPALKTVAASGGFISVYVGYPDKSYKFADPSGVPPTYDPTARPWYKQAAEAGKPVVTPPYVSASTGKLVVTFAVPILRDGGLKGVVASDVSMDAVIANVKAIHPTPASFGFLVNAAGKIVAHPDDKFTLKPVTDLSADLSDATLAALAQTDKPLQVNVGGAAKLLHRQGVQGTDWGLVVALDKSDATAGMRSLVTTSIGVLVVVALVAAAIVGAMTARAFRRLSMIRDAMDDIGSGSGDLTKRLPADGQDEVAQIARSFNAFADKLTAVLQQIRLGSDSVRSAAQEIAAGNADLSQRTEEQASSLEETASSMEELTSIVKQNADNARQASSLAVNASDVATRGGSVVGQVVQTMGGINESSKKIADIIGVIESIAFQTNILALNAAVEAARAGEQGRGFAVVASEVRSLAQRSAGAAKEIKALIHDSVDRVSNGTALVDQAGVTMAEIVEAVKRVTDIMGEISAASEEQSSGIEQVNQAVNQMDQVTQQNAALVEQAAAAAESLEEQARNLNDAVGSFRLSH</sequence>
<dbReference type="InterPro" id="IPR051310">
    <property type="entry name" value="MCP_chemotaxis"/>
</dbReference>
<keyword evidence="8" id="KW-0807">Transducer</keyword>
<feature type="transmembrane region" description="Helical" evidence="10">
    <location>
        <begin position="26"/>
        <end position="48"/>
    </location>
</feature>
<feature type="transmembrane region" description="Helical" evidence="10">
    <location>
        <begin position="293"/>
        <end position="315"/>
    </location>
</feature>
<evidence type="ECO:0000256" key="4">
    <source>
        <dbReference type="ARBA" id="ARBA00022692"/>
    </source>
</evidence>
<dbReference type="SUPFAM" id="SSF103190">
    <property type="entry name" value="Sensory domain-like"/>
    <property type="match status" value="1"/>
</dbReference>
<dbReference type="PANTHER" id="PTHR43531:SF14">
    <property type="entry name" value="METHYL-ACCEPTING CHEMOTAXIS PROTEIN I-RELATED"/>
    <property type="match status" value="1"/>
</dbReference>
<dbReference type="PANTHER" id="PTHR43531">
    <property type="entry name" value="PROTEIN ICFG"/>
    <property type="match status" value="1"/>
</dbReference>
<protein>
    <submittedName>
        <fullName evidence="14">Methyl-accepting chemotaxis transmembrane protein</fullName>
    </submittedName>
</protein>
<feature type="domain" description="Methyl-accepting transducer" evidence="11">
    <location>
        <begin position="371"/>
        <end position="600"/>
    </location>
</feature>
<evidence type="ECO:0000259" key="12">
    <source>
        <dbReference type="PROSITE" id="PS50885"/>
    </source>
</evidence>
<dbReference type="Gene3D" id="3.30.450.20">
    <property type="entry name" value="PAS domain"/>
    <property type="match status" value="2"/>
</dbReference>
<dbReference type="Pfam" id="PF00672">
    <property type="entry name" value="HAMP"/>
    <property type="match status" value="1"/>
</dbReference>
<evidence type="ECO:0000256" key="7">
    <source>
        <dbReference type="ARBA" id="ARBA00029447"/>
    </source>
</evidence>
<evidence type="ECO:0000256" key="5">
    <source>
        <dbReference type="ARBA" id="ARBA00022989"/>
    </source>
</evidence>
<evidence type="ECO:0000256" key="6">
    <source>
        <dbReference type="ARBA" id="ARBA00023136"/>
    </source>
</evidence>
<comment type="subcellular location">
    <subcellularLocation>
        <location evidence="1">Cell membrane</location>
        <topology evidence="1">Multi-pass membrane protein</topology>
    </subcellularLocation>
</comment>
<evidence type="ECO:0000256" key="8">
    <source>
        <dbReference type="PROSITE-ProRule" id="PRU00284"/>
    </source>
</evidence>
<keyword evidence="6 10" id="KW-0472">Membrane</keyword>
<dbReference type="CDD" id="cd12912">
    <property type="entry name" value="PDC2_MCP_like"/>
    <property type="match status" value="1"/>
</dbReference>
<evidence type="ECO:0000259" key="11">
    <source>
        <dbReference type="PROSITE" id="PS50111"/>
    </source>
</evidence>
<dbReference type="SUPFAM" id="SSF58104">
    <property type="entry name" value="Methyl-accepting chemotaxis protein (MCP) signaling domain"/>
    <property type="match status" value="1"/>
</dbReference>
<evidence type="ECO:0000256" key="1">
    <source>
        <dbReference type="ARBA" id="ARBA00004651"/>
    </source>
</evidence>
<evidence type="ECO:0000313" key="14">
    <source>
        <dbReference type="EMBL" id="BAR45931.1"/>
    </source>
</evidence>
<dbReference type="Pfam" id="PF00015">
    <property type="entry name" value="MCPsignal"/>
    <property type="match status" value="1"/>
</dbReference>
<dbReference type="InterPro" id="IPR033479">
    <property type="entry name" value="dCache_1"/>
</dbReference>
<organism evidence="14">
    <name type="scientific">Ralstonia solanacearum</name>
    <name type="common">Pseudomonas solanacearum</name>
    <dbReference type="NCBI Taxonomy" id="305"/>
    <lineage>
        <taxon>Bacteria</taxon>
        <taxon>Pseudomonadati</taxon>
        <taxon>Pseudomonadota</taxon>
        <taxon>Betaproteobacteria</taxon>
        <taxon>Burkholderiales</taxon>
        <taxon>Burkholderiaceae</taxon>
        <taxon>Ralstonia</taxon>
        <taxon>Ralstonia solanacearum species complex</taxon>
    </lineage>
</organism>